<feature type="region of interest" description="Disordered" evidence="1">
    <location>
        <begin position="102"/>
        <end position="163"/>
    </location>
</feature>
<dbReference type="RefSeq" id="XP_009842164.1">
    <property type="nucleotide sequence ID" value="XM_009843862.1"/>
</dbReference>
<dbReference type="OrthoDB" id="79411at2759"/>
<reference evidence="2" key="1">
    <citation type="submission" date="2013-12" db="EMBL/GenBank/DDBJ databases">
        <title>The Genome Sequence of Aphanomyces astaci APO3.</title>
        <authorList>
            <consortium name="The Broad Institute Genomics Platform"/>
            <person name="Russ C."/>
            <person name="Tyler B."/>
            <person name="van West P."/>
            <person name="Dieguez-Uribeondo J."/>
            <person name="Young S.K."/>
            <person name="Zeng Q."/>
            <person name="Gargeya S."/>
            <person name="Fitzgerald M."/>
            <person name="Abouelleil A."/>
            <person name="Alvarado L."/>
            <person name="Chapman S.B."/>
            <person name="Gainer-Dewar J."/>
            <person name="Goldberg J."/>
            <person name="Griggs A."/>
            <person name="Gujja S."/>
            <person name="Hansen M."/>
            <person name="Howarth C."/>
            <person name="Imamovic A."/>
            <person name="Ireland A."/>
            <person name="Larimer J."/>
            <person name="McCowan C."/>
            <person name="Murphy C."/>
            <person name="Pearson M."/>
            <person name="Poon T.W."/>
            <person name="Priest M."/>
            <person name="Roberts A."/>
            <person name="Saif S."/>
            <person name="Shea T."/>
            <person name="Sykes S."/>
            <person name="Wortman J."/>
            <person name="Nusbaum C."/>
            <person name="Birren B."/>
        </authorList>
    </citation>
    <scope>NUCLEOTIDE SEQUENCE [LARGE SCALE GENOMIC DNA]</scope>
    <source>
        <strain evidence="2">APO3</strain>
    </source>
</reference>
<dbReference type="EMBL" id="KI913186">
    <property type="protein sequence ID" value="ETV68369.1"/>
    <property type="molecule type" value="Genomic_DNA"/>
</dbReference>
<evidence type="ECO:0000313" key="2">
    <source>
        <dbReference type="EMBL" id="ETV68369.1"/>
    </source>
</evidence>
<organism evidence="2">
    <name type="scientific">Aphanomyces astaci</name>
    <name type="common">Crayfish plague agent</name>
    <dbReference type="NCBI Taxonomy" id="112090"/>
    <lineage>
        <taxon>Eukaryota</taxon>
        <taxon>Sar</taxon>
        <taxon>Stramenopiles</taxon>
        <taxon>Oomycota</taxon>
        <taxon>Saprolegniomycetes</taxon>
        <taxon>Saprolegniales</taxon>
        <taxon>Verrucalvaceae</taxon>
        <taxon>Aphanomyces</taxon>
    </lineage>
</organism>
<accession>W4FNE5</accession>
<sequence>MFDLRYKSDLATRFDSKNNYGKRVAYVMLATELSIAMKREFTSEQVQDKFAKLKTEWSISKPSLPSPTGNSALHPIPMHYDVMLEYWGEKAGYQREALMSTDDLSDDDNAETKIETSEVENVDAPEIRTEGPKQSKTEGPQRKKVKKSSPDKKSKSNSESLESGFNAIKEGLMFLGTSMAQQPPAQTAQGATLDDVLDAIKAQSDTMAQLVAIMVAQTKKQQ</sequence>
<protein>
    <submittedName>
        <fullName evidence="2">Uncharacterized protein</fullName>
    </submittedName>
</protein>
<feature type="compositionally biased region" description="Basic and acidic residues" evidence="1">
    <location>
        <begin position="125"/>
        <end position="141"/>
    </location>
</feature>
<gene>
    <name evidence="2" type="ORF">H257_15690</name>
</gene>
<dbReference type="AlphaFoldDB" id="W4FNE5"/>
<dbReference type="GeneID" id="20817686"/>
<proteinExistence type="predicted"/>
<dbReference type="VEuPathDB" id="FungiDB:H257_15690"/>
<name>W4FNE5_APHAT</name>
<evidence type="ECO:0000256" key="1">
    <source>
        <dbReference type="SAM" id="MobiDB-lite"/>
    </source>
</evidence>